<protein>
    <recommendedName>
        <fullName evidence="3">Class I SAM-dependent methyltransferase</fullName>
    </recommendedName>
</protein>
<evidence type="ECO:0000313" key="1">
    <source>
        <dbReference type="EMBL" id="OGC05495.1"/>
    </source>
</evidence>
<organism evidence="1 2">
    <name type="scientific">candidate division WOR-1 bacterium RIFCSPLOWO2_02_FULL_46_20</name>
    <dbReference type="NCBI Taxonomy" id="1802567"/>
    <lineage>
        <taxon>Bacteria</taxon>
        <taxon>Bacillati</taxon>
        <taxon>Saganbacteria</taxon>
    </lineage>
</organism>
<evidence type="ECO:0000313" key="2">
    <source>
        <dbReference type="Proteomes" id="UP000176938"/>
    </source>
</evidence>
<evidence type="ECO:0008006" key="3">
    <source>
        <dbReference type="Google" id="ProtNLM"/>
    </source>
</evidence>
<proteinExistence type="predicted"/>
<comment type="caution">
    <text evidence="1">The sequence shown here is derived from an EMBL/GenBank/DDBJ whole genome shotgun (WGS) entry which is preliminary data.</text>
</comment>
<gene>
    <name evidence="1" type="ORF">A3H38_05895</name>
</gene>
<dbReference type="Proteomes" id="UP000176938">
    <property type="component" value="Unassembled WGS sequence"/>
</dbReference>
<name>A0A1F4RBE7_UNCSA</name>
<dbReference type="AlphaFoldDB" id="A0A1F4RBE7"/>
<reference evidence="1 2" key="1">
    <citation type="journal article" date="2016" name="Nat. Commun.">
        <title>Thousands of microbial genomes shed light on interconnected biogeochemical processes in an aquifer system.</title>
        <authorList>
            <person name="Anantharaman K."/>
            <person name="Brown C.T."/>
            <person name="Hug L.A."/>
            <person name="Sharon I."/>
            <person name="Castelle C.J."/>
            <person name="Probst A.J."/>
            <person name="Thomas B.C."/>
            <person name="Singh A."/>
            <person name="Wilkins M.J."/>
            <person name="Karaoz U."/>
            <person name="Brodie E.L."/>
            <person name="Williams K.H."/>
            <person name="Hubbard S.S."/>
            <person name="Banfield J.F."/>
        </authorList>
    </citation>
    <scope>NUCLEOTIDE SEQUENCE [LARGE SCALE GENOMIC DNA]</scope>
</reference>
<sequence>MQAKEYLKYFEDNYKQPLSEGLYSRGQRVDRFSGFKIIFESLLFKKSNNFVIVETGCQRQENDWGAGQSSLLFYEFLNFFDGKLISLDNNIFHLNRSKKILRKKFPWSTVPLVQMLGDSVTKLKKIEAPVDLVYLDSYDLDPSNPEPSMAHHLKELGSIKEILRQSIEPLIAIDDNFTDVGKGKYVLDWARKTGQKVLYNGYQIVIQIIS</sequence>
<dbReference type="EMBL" id="METP01000040">
    <property type="protein sequence ID" value="OGC05495.1"/>
    <property type="molecule type" value="Genomic_DNA"/>
</dbReference>
<accession>A0A1F4RBE7</accession>